<evidence type="ECO:0000313" key="3">
    <source>
        <dbReference type="Proteomes" id="UP000220527"/>
    </source>
</evidence>
<evidence type="ECO:0000256" key="1">
    <source>
        <dbReference type="SAM" id="MobiDB-lite"/>
    </source>
</evidence>
<feature type="region of interest" description="Disordered" evidence="1">
    <location>
        <begin position="1"/>
        <end position="60"/>
    </location>
</feature>
<sequence length="60" mass="6596">MPTRQKPGEIPARPGEYGERGPRGGKVDRGRVVTIEPGDPKLPPTQKPGRTWEREGPPKP</sequence>
<dbReference type="Pfam" id="PF14168">
    <property type="entry name" value="YjzC"/>
    <property type="match status" value="1"/>
</dbReference>
<accession>A0A2A6RDG2</accession>
<organism evidence="2 3">
    <name type="scientific">Candidatus Viridilinea mediisalina</name>
    <dbReference type="NCBI Taxonomy" id="2024553"/>
    <lineage>
        <taxon>Bacteria</taxon>
        <taxon>Bacillati</taxon>
        <taxon>Chloroflexota</taxon>
        <taxon>Chloroflexia</taxon>
        <taxon>Chloroflexales</taxon>
        <taxon>Chloroflexineae</taxon>
        <taxon>Oscillochloridaceae</taxon>
        <taxon>Candidatus Viridilinea</taxon>
    </lineage>
</organism>
<proteinExistence type="predicted"/>
<name>A0A2A6RDG2_9CHLR</name>
<dbReference type="Proteomes" id="UP000220527">
    <property type="component" value="Unassembled WGS sequence"/>
</dbReference>
<keyword evidence="3" id="KW-1185">Reference proteome</keyword>
<comment type="caution">
    <text evidence="2">The sequence shown here is derived from an EMBL/GenBank/DDBJ whole genome shotgun (WGS) entry which is preliminary data.</text>
</comment>
<dbReference type="EMBL" id="NQWI01000205">
    <property type="protein sequence ID" value="PDW00033.1"/>
    <property type="molecule type" value="Genomic_DNA"/>
</dbReference>
<gene>
    <name evidence="2" type="ORF">CJ255_21195</name>
</gene>
<dbReference type="AlphaFoldDB" id="A0A2A6RDG2"/>
<reference evidence="3" key="1">
    <citation type="submission" date="2017-08" db="EMBL/GenBank/DDBJ databases">
        <authorList>
            <person name="Grouzdev D.S."/>
            <person name="Gaisin V.A."/>
            <person name="Rysina M.S."/>
            <person name="Gorlenko V.M."/>
        </authorList>
    </citation>
    <scope>NUCLEOTIDE SEQUENCE [LARGE SCALE GENOMIC DNA]</scope>
    <source>
        <strain evidence="3">Kir15-3F</strain>
    </source>
</reference>
<dbReference type="OrthoDB" id="2315017at2"/>
<evidence type="ECO:0000313" key="2">
    <source>
        <dbReference type="EMBL" id="PDW00033.1"/>
    </source>
</evidence>
<feature type="compositionally biased region" description="Basic and acidic residues" evidence="1">
    <location>
        <begin position="16"/>
        <end position="31"/>
    </location>
</feature>
<dbReference type="InterPro" id="IPR025549">
    <property type="entry name" value="YjzC"/>
</dbReference>
<protein>
    <submittedName>
        <fullName evidence="2">YjzC family protein</fullName>
    </submittedName>
</protein>
<dbReference type="RefSeq" id="WP_097646070.1">
    <property type="nucleotide sequence ID" value="NZ_NQWI01000205.1"/>
</dbReference>
<feature type="compositionally biased region" description="Basic and acidic residues" evidence="1">
    <location>
        <begin position="50"/>
        <end position="60"/>
    </location>
</feature>